<organism evidence="2 3">
    <name type="scientific">Batrachochytrium dendrobatidis (strain JEL423)</name>
    <dbReference type="NCBI Taxonomy" id="403673"/>
    <lineage>
        <taxon>Eukaryota</taxon>
        <taxon>Fungi</taxon>
        <taxon>Fungi incertae sedis</taxon>
        <taxon>Chytridiomycota</taxon>
        <taxon>Chytridiomycota incertae sedis</taxon>
        <taxon>Chytridiomycetes</taxon>
        <taxon>Rhizophydiales</taxon>
        <taxon>Rhizophydiales incertae sedis</taxon>
        <taxon>Batrachochytrium</taxon>
    </lineage>
</organism>
<dbReference type="OrthoDB" id="10674921at2759"/>
<proteinExistence type="predicted"/>
<gene>
    <name evidence="2" type="ORF">BDEG_22226</name>
</gene>
<reference evidence="2 3" key="2">
    <citation type="submission" date="2016-05" db="EMBL/GenBank/DDBJ databases">
        <title>Lineage-specific infection strategies underlie the spectrum of fungal disease in amphibians.</title>
        <authorList>
            <person name="Cuomo C.A."/>
            <person name="Farrer R.A."/>
            <person name="James T."/>
            <person name="Longcore J."/>
            <person name="Birren B."/>
        </authorList>
    </citation>
    <scope>NUCLEOTIDE SEQUENCE [LARGE SCALE GENOMIC DNA]</scope>
    <source>
        <strain evidence="2 3">JEL423</strain>
    </source>
</reference>
<dbReference type="EMBL" id="DS022301">
    <property type="protein sequence ID" value="OAJ38278.1"/>
    <property type="molecule type" value="Genomic_DNA"/>
</dbReference>
<protein>
    <submittedName>
        <fullName evidence="2">Uncharacterized protein</fullName>
    </submittedName>
</protein>
<reference evidence="2 3" key="1">
    <citation type="submission" date="2006-10" db="EMBL/GenBank/DDBJ databases">
        <title>The Genome Sequence of Batrachochytrium dendrobatidis JEL423.</title>
        <authorList>
            <consortium name="The Broad Institute Genome Sequencing Platform"/>
            <person name="Birren B."/>
            <person name="Lander E."/>
            <person name="Galagan J."/>
            <person name="Cuomo C."/>
            <person name="Devon K."/>
            <person name="Jaffe D."/>
            <person name="Butler J."/>
            <person name="Alvarez P."/>
            <person name="Gnerre S."/>
            <person name="Grabherr M."/>
            <person name="Kleber M."/>
            <person name="Mauceli E."/>
            <person name="Brockman W."/>
            <person name="Young S."/>
            <person name="LaButti K."/>
            <person name="Sykes S."/>
            <person name="DeCaprio D."/>
            <person name="Crawford M."/>
            <person name="Koehrsen M."/>
            <person name="Engels R."/>
            <person name="Montgomery P."/>
            <person name="Pearson M."/>
            <person name="Howarth C."/>
            <person name="Larson L."/>
            <person name="White J."/>
            <person name="O'Leary S."/>
            <person name="Kodira C."/>
            <person name="Zeng Q."/>
            <person name="Yandava C."/>
            <person name="Alvarado L."/>
            <person name="Longcore J."/>
            <person name="James T."/>
        </authorList>
    </citation>
    <scope>NUCLEOTIDE SEQUENCE [LARGE SCALE GENOMIC DNA]</scope>
    <source>
        <strain evidence="2 3">JEL423</strain>
    </source>
</reference>
<evidence type="ECO:0000313" key="3">
    <source>
        <dbReference type="Proteomes" id="UP000077115"/>
    </source>
</evidence>
<evidence type="ECO:0000313" key="2">
    <source>
        <dbReference type="EMBL" id="OAJ38278.1"/>
    </source>
</evidence>
<dbReference type="Proteomes" id="UP000077115">
    <property type="component" value="Unassembled WGS sequence"/>
</dbReference>
<dbReference type="AlphaFoldDB" id="A0A177WDT5"/>
<feature type="region of interest" description="Disordered" evidence="1">
    <location>
        <begin position="209"/>
        <end position="320"/>
    </location>
</feature>
<accession>A0A177WDT5</accession>
<feature type="compositionally biased region" description="Basic residues" evidence="1">
    <location>
        <begin position="1"/>
        <end position="27"/>
    </location>
</feature>
<dbReference type="VEuPathDB" id="FungiDB:BDEG_22226"/>
<feature type="compositionally biased region" description="Basic residues" evidence="1">
    <location>
        <begin position="231"/>
        <end position="245"/>
    </location>
</feature>
<name>A0A177WDT5_BATDL</name>
<evidence type="ECO:0000256" key="1">
    <source>
        <dbReference type="SAM" id="MobiDB-lite"/>
    </source>
</evidence>
<sequence length="320" mass="37303">MPPKPNKKYQQRRKHARRRFHRQRLARTRQEEPAIYSDPFCPISAEETAKRSEQEKIWLQREAEYESNRLLKESKERAELDRLQRIKDNWGNKFKSLKVAIQAVKQSEPVLITIPACNGLTQSILPSMAEIKPIRDAFAMSAHPSLPAAFPKANKPIRSEIAHLSLIMQSNRLKISSDTAYNEFKETLVETGSEPCSSSTKDVVIHTAQEISKESKPESVELVELVEPKPRVTKRSRSRSPRRRDSRNTKPLSKHSRSDSLNYRHRKKHRTSDSSISNTEHGSSRKSSRYHSRKNDNHSEHYRHHRSSHRSRSPQYRHNR</sequence>
<feature type="region of interest" description="Disordered" evidence="1">
    <location>
        <begin position="1"/>
        <end position="32"/>
    </location>
</feature>
<feature type="compositionally biased region" description="Basic residues" evidence="1">
    <location>
        <begin position="301"/>
        <end position="320"/>
    </location>
</feature>